<dbReference type="OrthoDB" id="2445130at2759"/>
<accession>A0A9N9NYU7</accession>
<evidence type="ECO:0000313" key="1">
    <source>
        <dbReference type="EMBL" id="CAG8786252.1"/>
    </source>
</evidence>
<dbReference type="AlphaFoldDB" id="A0A9N9NYU7"/>
<keyword evidence="2" id="KW-1185">Reference proteome</keyword>
<protein>
    <submittedName>
        <fullName evidence="1">11210_t:CDS:1</fullName>
    </submittedName>
</protein>
<comment type="caution">
    <text evidence="1">The sequence shown here is derived from an EMBL/GenBank/DDBJ whole genome shotgun (WGS) entry which is preliminary data.</text>
</comment>
<dbReference type="EMBL" id="CAJVPY010024155">
    <property type="protein sequence ID" value="CAG8786252.1"/>
    <property type="molecule type" value="Genomic_DNA"/>
</dbReference>
<reference evidence="1" key="1">
    <citation type="submission" date="2021-06" db="EMBL/GenBank/DDBJ databases">
        <authorList>
            <person name="Kallberg Y."/>
            <person name="Tangrot J."/>
            <person name="Rosling A."/>
        </authorList>
    </citation>
    <scope>NUCLEOTIDE SEQUENCE</scope>
    <source>
        <strain evidence="1">MA453B</strain>
    </source>
</reference>
<proteinExistence type="predicted"/>
<sequence length="126" mass="14883">MDEFIKWPEDDQEKTFELQAIDIGAEGIGIEKDEQAMNIDVSIYIPVFLFTKLTPRRRQKLVFAGKTQRFENEFFLYDHPTLNNYIAARELNLSEAVYWVDFYGYPLIANDLNKLLILQNRMQDLV</sequence>
<name>A0A9N9NYU7_9GLOM</name>
<evidence type="ECO:0000313" key="2">
    <source>
        <dbReference type="Proteomes" id="UP000789405"/>
    </source>
</evidence>
<dbReference type="Proteomes" id="UP000789405">
    <property type="component" value="Unassembled WGS sequence"/>
</dbReference>
<gene>
    <name evidence="1" type="ORF">DERYTH_LOCUS20464</name>
</gene>
<organism evidence="1 2">
    <name type="scientific">Dentiscutata erythropus</name>
    <dbReference type="NCBI Taxonomy" id="1348616"/>
    <lineage>
        <taxon>Eukaryota</taxon>
        <taxon>Fungi</taxon>
        <taxon>Fungi incertae sedis</taxon>
        <taxon>Mucoromycota</taxon>
        <taxon>Glomeromycotina</taxon>
        <taxon>Glomeromycetes</taxon>
        <taxon>Diversisporales</taxon>
        <taxon>Gigasporaceae</taxon>
        <taxon>Dentiscutata</taxon>
    </lineage>
</organism>